<evidence type="ECO:0000313" key="2">
    <source>
        <dbReference type="Proteomes" id="UP000586346"/>
    </source>
</evidence>
<proteinExistence type="predicted"/>
<protein>
    <recommendedName>
        <fullName evidence="3">Tail fiber assembly protein</fullName>
    </recommendedName>
</protein>
<evidence type="ECO:0000313" key="1">
    <source>
        <dbReference type="EMBL" id="MBC2646908.1"/>
    </source>
</evidence>
<dbReference type="RefSeq" id="WP_185654683.1">
    <property type="nucleotide sequence ID" value="NZ_CBDITX010000004.1"/>
</dbReference>
<organism evidence="1 2">
    <name type="scientific">Citrobacter braakii</name>
    <dbReference type="NCBI Taxonomy" id="57706"/>
    <lineage>
        <taxon>Bacteria</taxon>
        <taxon>Pseudomonadati</taxon>
        <taxon>Pseudomonadota</taxon>
        <taxon>Gammaproteobacteria</taxon>
        <taxon>Enterobacterales</taxon>
        <taxon>Enterobacteriaceae</taxon>
        <taxon>Citrobacter</taxon>
        <taxon>Citrobacter freundii complex</taxon>
    </lineage>
</organism>
<sequence length="128" mass="14219">MDKYAIITDGIVSNIVIWDGKGGVFTNYVKITPGTNVDIGWEYSNGVFTNPDEPLPPSNEELRKEALSFLSKQYQDDIMNLNISWLAAAVSDGVNETTKKDAVISQINDRKTKYATDRAAIIAQYPED</sequence>
<accession>A0ABR6TTQ3</accession>
<keyword evidence="2" id="KW-1185">Reference proteome</keyword>
<dbReference type="Proteomes" id="UP000586346">
    <property type="component" value="Unassembled WGS sequence"/>
</dbReference>
<dbReference type="EMBL" id="JACLAH010000003">
    <property type="protein sequence ID" value="MBC2646908.1"/>
    <property type="molecule type" value="Genomic_DNA"/>
</dbReference>
<name>A0ABR6TTQ3_CITBR</name>
<evidence type="ECO:0008006" key="3">
    <source>
        <dbReference type="Google" id="ProtNLM"/>
    </source>
</evidence>
<comment type="caution">
    <text evidence="1">The sequence shown here is derived from an EMBL/GenBank/DDBJ whole genome shotgun (WGS) entry which is preliminary data.</text>
</comment>
<reference evidence="1 2" key="1">
    <citation type="submission" date="2020-08" db="EMBL/GenBank/DDBJ databases">
        <title>Emergence and comparative genomics analysis of Citrobacter in Fennec fox imported from North Africa to China.</title>
        <authorList>
            <person name="Zheng B."/>
        </authorList>
    </citation>
    <scope>NUCLEOTIDE SEQUENCE [LARGE SCALE GENOMIC DNA]</scope>
    <source>
        <strain evidence="1 2">FF371</strain>
    </source>
</reference>
<gene>
    <name evidence="1" type="ORF">H6P72_09785</name>
</gene>